<name>A0ABU9WXK4_9MICC</name>
<dbReference type="EMBL" id="JBDFRB010000003">
    <property type="protein sequence ID" value="MEN2743801.1"/>
    <property type="molecule type" value="Genomic_DNA"/>
</dbReference>
<keyword evidence="8" id="KW-1185">Reference proteome</keyword>
<dbReference type="Pfam" id="PF01384">
    <property type="entry name" value="PHO4"/>
    <property type="match status" value="2"/>
</dbReference>
<feature type="transmembrane region" description="Helical" evidence="6">
    <location>
        <begin position="133"/>
        <end position="157"/>
    </location>
</feature>
<dbReference type="Proteomes" id="UP001422074">
    <property type="component" value="Unassembled WGS sequence"/>
</dbReference>
<comment type="subcellular location">
    <subcellularLocation>
        <location evidence="1">Membrane</location>
        <topology evidence="1">Multi-pass membrane protein</topology>
    </subcellularLocation>
</comment>
<feature type="transmembrane region" description="Helical" evidence="6">
    <location>
        <begin position="200"/>
        <end position="217"/>
    </location>
</feature>
<evidence type="ECO:0000313" key="8">
    <source>
        <dbReference type="Proteomes" id="UP001422074"/>
    </source>
</evidence>
<accession>A0ABU9WXK4</accession>
<dbReference type="PANTHER" id="PTHR11101:SF80">
    <property type="entry name" value="PHOSPHATE TRANSPORTER"/>
    <property type="match status" value="1"/>
</dbReference>
<sequence>MEPILVGFVVVLAAGFGYLNGFRDASTSVALTVRTRALTPSIAVVLSALFNMAGVVASAWLLTYFGGTFITAPPGPARLTFLAAMLVSAGVWGIYGWWRGYPASSTHALVGGLIGASVAGSLVGDGGAGGLDAVFWSAVGLPLVLSPLLAFGAAFFLTPGLTWIARHTQPSRAHAALRAAQAVGSSIVAFGHGLQDGQRVLSVLVIAALGSATGFAAVPPWAIVLTALAFGLGTLSGGWRITYTLSHRLVRVDPLRGFVSQLVTFSMQFLGALALHWPLSTTHTVTASVLGAGASQDYAAVNGRLVGRLVQFWLLTPLATAVMGFVFALAFSPLADLAR</sequence>
<feature type="transmembrane region" description="Helical" evidence="6">
    <location>
        <begin position="42"/>
        <end position="67"/>
    </location>
</feature>
<evidence type="ECO:0000256" key="6">
    <source>
        <dbReference type="SAM" id="Phobius"/>
    </source>
</evidence>
<evidence type="ECO:0000256" key="2">
    <source>
        <dbReference type="ARBA" id="ARBA00022448"/>
    </source>
</evidence>
<feature type="transmembrane region" description="Helical" evidence="6">
    <location>
        <begin position="79"/>
        <end position="98"/>
    </location>
</feature>
<gene>
    <name evidence="7" type="ORF">ABCQ75_04520</name>
</gene>
<protein>
    <submittedName>
        <fullName evidence="7">Inorganic phosphate transporter</fullName>
    </submittedName>
</protein>
<evidence type="ECO:0000256" key="4">
    <source>
        <dbReference type="ARBA" id="ARBA00022989"/>
    </source>
</evidence>
<dbReference type="InterPro" id="IPR001204">
    <property type="entry name" value="Phos_transporter"/>
</dbReference>
<feature type="transmembrane region" description="Helical" evidence="6">
    <location>
        <begin position="255"/>
        <end position="277"/>
    </location>
</feature>
<keyword evidence="3 6" id="KW-0812">Transmembrane</keyword>
<evidence type="ECO:0000313" key="7">
    <source>
        <dbReference type="EMBL" id="MEN2743801.1"/>
    </source>
</evidence>
<reference evidence="7 8" key="1">
    <citation type="submission" date="2024-05" db="EMBL/GenBank/DDBJ databases">
        <title>Sinomonas sp. nov., isolated from a waste landfill.</title>
        <authorList>
            <person name="Zhao Y."/>
        </authorList>
    </citation>
    <scope>NUCLEOTIDE SEQUENCE [LARGE SCALE GENOMIC DNA]</scope>
    <source>
        <strain evidence="7 8">CCTCC AB2014300</strain>
    </source>
</reference>
<dbReference type="PANTHER" id="PTHR11101">
    <property type="entry name" value="PHOSPHATE TRANSPORTER"/>
    <property type="match status" value="1"/>
</dbReference>
<evidence type="ECO:0000256" key="3">
    <source>
        <dbReference type="ARBA" id="ARBA00022692"/>
    </source>
</evidence>
<proteinExistence type="predicted"/>
<organism evidence="7 8">
    <name type="scientific">Sinomonas halotolerans</name>
    <dbReference type="NCBI Taxonomy" id="1644133"/>
    <lineage>
        <taxon>Bacteria</taxon>
        <taxon>Bacillati</taxon>
        <taxon>Actinomycetota</taxon>
        <taxon>Actinomycetes</taxon>
        <taxon>Micrococcales</taxon>
        <taxon>Micrococcaceae</taxon>
        <taxon>Sinomonas</taxon>
    </lineage>
</organism>
<keyword evidence="2" id="KW-0813">Transport</keyword>
<keyword evidence="5 6" id="KW-0472">Membrane</keyword>
<feature type="transmembrane region" description="Helical" evidence="6">
    <location>
        <begin position="312"/>
        <end position="335"/>
    </location>
</feature>
<keyword evidence="4 6" id="KW-1133">Transmembrane helix</keyword>
<evidence type="ECO:0000256" key="5">
    <source>
        <dbReference type="ARBA" id="ARBA00023136"/>
    </source>
</evidence>
<evidence type="ECO:0000256" key="1">
    <source>
        <dbReference type="ARBA" id="ARBA00004141"/>
    </source>
</evidence>
<dbReference type="RefSeq" id="WP_345883359.1">
    <property type="nucleotide sequence ID" value="NZ_JBDFRB010000003.1"/>
</dbReference>
<feature type="transmembrane region" description="Helical" evidence="6">
    <location>
        <begin position="223"/>
        <end position="243"/>
    </location>
</feature>
<comment type="caution">
    <text evidence="7">The sequence shown here is derived from an EMBL/GenBank/DDBJ whole genome shotgun (WGS) entry which is preliminary data.</text>
</comment>